<evidence type="ECO:0000259" key="1">
    <source>
        <dbReference type="Pfam" id="PF00557"/>
    </source>
</evidence>
<dbReference type="SUPFAM" id="SSF53092">
    <property type="entry name" value="Creatinase/prolidase N-terminal domain"/>
    <property type="match status" value="1"/>
</dbReference>
<dbReference type="PANTHER" id="PTHR46112:SF2">
    <property type="entry name" value="XAA-PRO AMINOPEPTIDASE P-RELATED"/>
    <property type="match status" value="1"/>
</dbReference>
<dbReference type="RefSeq" id="WP_146512218.1">
    <property type="nucleotide sequence ID" value="NZ_SIHI01000050.1"/>
</dbReference>
<dbReference type="OrthoDB" id="4850044at2"/>
<name>A0A5C5VRL6_9PLAN</name>
<dbReference type="Gene3D" id="3.90.230.10">
    <property type="entry name" value="Creatinase/methionine aminopeptidase superfamily"/>
    <property type="match status" value="1"/>
</dbReference>
<keyword evidence="3" id="KW-1185">Reference proteome</keyword>
<evidence type="ECO:0000313" key="2">
    <source>
        <dbReference type="EMBL" id="TWT40703.1"/>
    </source>
</evidence>
<organism evidence="2 3">
    <name type="scientific">Thalassoglobus neptunius</name>
    <dbReference type="NCBI Taxonomy" id="1938619"/>
    <lineage>
        <taxon>Bacteria</taxon>
        <taxon>Pseudomonadati</taxon>
        <taxon>Planctomycetota</taxon>
        <taxon>Planctomycetia</taxon>
        <taxon>Planctomycetales</taxon>
        <taxon>Planctomycetaceae</taxon>
        <taxon>Thalassoglobus</taxon>
    </lineage>
</organism>
<protein>
    <submittedName>
        <fullName evidence="2">Metallopeptidase family M24</fullName>
    </submittedName>
</protein>
<dbReference type="CDD" id="cd01066">
    <property type="entry name" value="APP_MetAP"/>
    <property type="match status" value="1"/>
</dbReference>
<dbReference type="InterPro" id="IPR036005">
    <property type="entry name" value="Creatinase/aminopeptidase-like"/>
</dbReference>
<dbReference type="SUPFAM" id="SSF55920">
    <property type="entry name" value="Creatinase/aminopeptidase"/>
    <property type="match status" value="1"/>
</dbReference>
<evidence type="ECO:0000313" key="3">
    <source>
        <dbReference type="Proteomes" id="UP000317243"/>
    </source>
</evidence>
<proteinExistence type="predicted"/>
<accession>A0A5C5VRL6</accession>
<dbReference type="Pfam" id="PF00557">
    <property type="entry name" value="Peptidase_M24"/>
    <property type="match status" value="1"/>
</dbReference>
<sequence length="391" mass="43564">MRSSTISSTAVAPDFPVSSGEIQTIDFQRIGEVDRKHTLLTEYLQLKGFDGLLIRDPANFSWLTDGSSNLHSNGPEVFATVMVTADARVVLCNNIDSGQLFDRDLSGLGFLLKERPWTEDPGKLVHDVCRGRVIACDVPLTGTTNVRDDLQSFRLHYSKVEHDRFSELGLAVAHAVEATGRNFQIGACEAEIAGHLSHRLIKNGIEPVRMQVMADGQGWRYRHWTHGNDRVERHVVIAATGRRRGLHVSTSRTVCLGQPSSELQEVHHLATLVQATGAYFSRAGWSMSETWPRVGRIYEKFGVPDEWRSADQAELVGYRESEIRMVPGSDHRFEYGQVICWHPSVRSGLAADTMLIREGAAENLTPAENWPMLSVEVKGTQIDRPGILVRS</sequence>
<feature type="domain" description="Peptidase M24" evidence="1">
    <location>
        <begin position="169"/>
        <end position="344"/>
    </location>
</feature>
<dbReference type="InterPro" id="IPR029149">
    <property type="entry name" value="Creatin/AminoP/Spt16_N"/>
</dbReference>
<dbReference type="InterPro" id="IPR050659">
    <property type="entry name" value="Peptidase_M24B"/>
</dbReference>
<reference evidence="2 3" key="1">
    <citation type="submission" date="2019-02" db="EMBL/GenBank/DDBJ databases">
        <title>Deep-cultivation of Planctomycetes and their phenomic and genomic characterization uncovers novel biology.</title>
        <authorList>
            <person name="Wiegand S."/>
            <person name="Jogler M."/>
            <person name="Boedeker C."/>
            <person name="Pinto D."/>
            <person name="Vollmers J."/>
            <person name="Rivas-Marin E."/>
            <person name="Kohn T."/>
            <person name="Peeters S.H."/>
            <person name="Heuer A."/>
            <person name="Rast P."/>
            <person name="Oberbeckmann S."/>
            <person name="Bunk B."/>
            <person name="Jeske O."/>
            <person name="Meyerdierks A."/>
            <person name="Storesund J.E."/>
            <person name="Kallscheuer N."/>
            <person name="Luecker S."/>
            <person name="Lage O.M."/>
            <person name="Pohl T."/>
            <person name="Merkel B.J."/>
            <person name="Hornburger P."/>
            <person name="Mueller R.-W."/>
            <person name="Bruemmer F."/>
            <person name="Labrenz M."/>
            <person name="Spormann A.M."/>
            <person name="Op Den Camp H."/>
            <person name="Overmann J."/>
            <person name="Amann R."/>
            <person name="Jetten M.S.M."/>
            <person name="Mascher T."/>
            <person name="Medema M.H."/>
            <person name="Devos D.P."/>
            <person name="Kaster A.-K."/>
            <person name="Ovreas L."/>
            <person name="Rohde M."/>
            <person name="Galperin M.Y."/>
            <person name="Jogler C."/>
        </authorList>
    </citation>
    <scope>NUCLEOTIDE SEQUENCE [LARGE SCALE GENOMIC DNA]</scope>
    <source>
        <strain evidence="2 3">KOR42</strain>
    </source>
</reference>
<dbReference type="EMBL" id="SIHI01000050">
    <property type="protein sequence ID" value="TWT40703.1"/>
    <property type="molecule type" value="Genomic_DNA"/>
</dbReference>
<dbReference type="PANTHER" id="PTHR46112">
    <property type="entry name" value="AMINOPEPTIDASE"/>
    <property type="match status" value="1"/>
</dbReference>
<comment type="caution">
    <text evidence="2">The sequence shown here is derived from an EMBL/GenBank/DDBJ whole genome shotgun (WGS) entry which is preliminary data.</text>
</comment>
<dbReference type="InterPro" id="IPR000994">
    <property type="entry name" value="Pept_M24"/>
</dbReference>
<dbReference type="Proteomes" id="UP000317243">
    <property type="component" value="Unassembled WGS sequence"/>
</dbReference>
<gene>
    <name evidence="2" type="ORF">KOR42_49060</name>
</gene>
<dbReference type="AlphaFoldDB" id="A0A5C5VRL6"/>